<proteinExistence type="predicted"/>
<evidence type="ECO:0000313" key="2">
    <source>
        <dbReference type="EMBL" id="TDQ47494.1"/>
    </source>
</evidence>
<dbReference type="EMBL" id="SNYM01000010">
    <property type="protein sequence ID" value="TDQ47494.1"/>
    <property type="molecule type" value="Genomic_DNA"/>
</dbReference>
<evidence type="ECO:0000256" key="1">
    <source>
        <dbReference type="SAM" id="SignalP"/>
    </source>
</evidence>
<name>A0A4R6UVG4_9GAMM</name>
<dbReference type="RefSeq" id="WP_133591149.1">
    <property type="nucleotide sequence ID" value="NZ_CP037953.1"/>
</dbReference>
<keyword evidence="3" id="KW-1185">Reference proteome</keyword>
<evidence type="ECO:0000313" key="3">
    <source>
        <dbReference type="Proteomes" id="UP000295375"/>
    </source>
</evidence>
<gene>
    <name evidence="2" type="ORF">EV696_11086</name>
</gene>
<feature type="chain" id="PRO_5020955154" evidence="1">
    <location>
        <begin position="20"/>
        <end position="106"/>
    </location>
</feature>
<keyword evidence="1" id="KW-0732">Signal</keyword>
<dbReference type="AlphaFoldDB" id="A0A4R6UVG4"/>
<comment type="caution">
    <text evidence="2">The sequence shown here is derived from an EMBL/GenBank/DDBJ whole genome shotgun (WGS) entry which is preliminary data.</text>
</comment>
<feature type="signal peptide" evidence="1">
    <location>
        <begin position="1"/>
        <end position="19"/>
    </location>
</feature>
<organism evidence="2 3">
    <name type="scientific">Permianibacter aggregans</name>
    <dbReference type="NCBI Taxonomy" id="1510150"/>
    <lineage>
        <taxon>Bacteria</taxon>
        <taxon>Pseudomonadati</taxon>
        <taxon>Pseudomonadota</taxon>
        <taxon>Gammaproteobacteria</taxon>
        <taxon>Pseudomonadales</taxon>
        <taxon>Pseudomonadaceae</taxon>
        <taxon>Permianibacter</taxon>
    </lineage>
</organism>
<reference evidence="2 3" key="1">
    <citation type="submission" date="2019-03" db="EMBL/GenBank/DDBJ databases">
        <title>Genomic Encyclopedia of Type Strains, Phase IV (KMG-IV): sequencing the most valuable type-strain genomes for metagenomic binning, comparative biology and taxonomic classification.</title>
        <authorList>
            <person name="Goeker M."/>
        </authorList>
    </citation>
    <scope>NUCLEOTIDE SEQUENCE [LARGE SCALE GENOMIC DNA]</scope>
    <source>
        <strain evidence="2 3">DSM 103792</strain>
    </source>
</reference>
<accession>A0A4R6UVG4</accession>
<sequence length="106" mass="11464">MKMFVAVTSLLMVSGAVLADAQICKMGDMVRKVEVVHVDGDSSKPCDVEYTKVTEMPDAPAAKLWHFEVNVDQCTVKADELLAKLQGWGWTCEASASEPATTASNE</sequence>
<dbReference type="Proteomes" id="UP000295375">
    <property type="component" value="Unassembled WGS sequence"/>
</dbReference>
<dbReference type="OrthoDB" id="5771152at2"/>
<protein>
    <submittedName>
        <fullName evidence="2">Uncharacterized protein</fullName>
    </submittedName>
</protein>